<dbReference type="EMBL" id="CP099424">
    <property type="protein sequence ID" value="USW55430.1"/>
    <property type="molecule type" value="Genomic_DNA"/>
</dbReference>
<dbReference type="AlphaFoldDB" id="A0A9Q9AUL3"/>
<keyword evidence="1" id="KW-1133">Transmembrane helix</keyword>
<keyword evidence="1" id="KW-0472">Membrane</keyword>
<protein>
    <submittedName>
        <fullName evidence="2">Uncharacterized protein</fullName>
    </submittedName>
</protein>
<name>A0A9Q9AUL3_9PEZI</name>
<dbReference type="OrthoDB" id="3641865at2759"/>
<evidence type="ECO:0000313" key="3">
    <source>
        <dbReference type="Proteomes" id="UP001056384"/>
    </source>
</evidence>
<sequence length="429" mass="49185">MAVGQEYGQQIRRRARTYGWFDHGDRSLFPLKVRPADRLTDFADWKLQQKYKLERYLPTIRVVLLVVTRILATIAILGPAVIIGTASLRGTQLLCQREALSRDATVCNNAWMKSQQTVLYDLPANKTPMTTTIAELSTLNTLSPSLEFLGLPLFESNLKLSTVLGELEEWMNKTQLELLRPHDIRNAGAQAHELVESFSSKDANFRRITSSWDDHGIDELQYLVSRIGTIVSTRREWFSTSRESIYHVLPFLSKQTLSYKLLLQYHKFVSNHQNIVKELVMEVTEARLLLQNFLSQIHHLERQLNDIAPTLAEDLITIRLSTAWALQVVQFVEVHYKTMYSSLHAWSVPLETDVASYDSWWLSTTPLPLSRRGIIEMESRQLEKYSVQVKMVDEAMDLLYDGFIKGGNVAAAIRYKLDAAARKGTLNWL</sequence>
<reference evidence="2" key="1">
    <citation type="submission" date="2022-06" db="EMBL/GenBank/DDBJ databases">
        <title>Complete genome sequences of two strains of the flax pathogen Septoria linicola.</title>
        <authorList>
            <person name="Lapalu N."/>
            <person name="Simon A."/>
            <person name="Demenou B."/>
            <person name="Paumier D."/>
            <person name="Guillot M.-P."/>
            <person name="Gout L."/>
            <person name="Valade R."/>
        </authorList>
    </citation>
    <scope>NUCLEOTIDE SEQUENCE</scope>
    <source>
        <strain evidence="2">SE15195</strain>
    </source>
</reference>
<feature type="transmembrane region" description="Helical" evidence="1">
    <location>
        <begin position="62"/>
        <end position="88"/>
    </location>
</feature>
<evidence type="ECO:0000313" key="2">
    <source>
        <dbReference type="EMBL" id="USW55430.1"/>
    </source>
</evidence>
<accession>A0A9Q9AUL3</accession>
<proteinExistence type="predicted"/>
<evidence type="ECO:0000256" key="1">
    <source>
        <dbReference type="SAM" id="Phobius"/>
    </source>
</evidence>
<keyword evidence="3" id="KW-1185">Reference proteome</keyword>
<gene>
    <name evidence="2" type="ORF">Slin15195_G087490</name>
</gene>
<organism evidence="2 3">
    <name type="scientific">Septoria linicola</name>
    <dbReference type="NCBI Taxonomy" id="215465"/>
    <lineage>
        <taxon>Eukaryota</taxon>
        <taxon>Fungi</taxon>
        <taxon>Dikarya</taxon>
        <taxon>Ascomycota</taxon>
        <taxon>Pezizomycotina</taxon>
        <taxon>Dothideomycetes</taxon>
        <taxon>Dothideomycetidae</taxon>
        <taxon>Mycosphaerellales</taxon>
        <taxon>Mycosphaerellaceae</taxon>
        <taxon>Septoria</taxon>
    </lineage>
</organism>
<keyword evidence="1" id="KW-0812">Transmembrane</keyword>
<dbReference type="Proteomes" id="UP001056384">
    <property type="component" value="Chromosome 7"/>
</dbReference>